<dbReference type="Proteomes" id="UP000289340">
    <property type="component" value="Chromosome 6"/>
</dbReference>
<organism evidence="2 3">
    <name type="scientific">Glycine soja</name>
    <name type="common">Wild soybean</name>
    <dbReference type="NCBI Taxonomy" id="3848"/>
    <lineage>
        <taxon>Eukaryota</taxon>
        <taxon>Viridiplantae</taxon>
        <taxon>Streptophyta</taxon>
        <taxon>Embryophyta</taxon>
        <taxon>Tracheophyta</taxon>
        <taxon>Spermatophyta</taxon>
        <taxon>Magnoliopsida</taxon>
        <taxon>eudicotyledons</taxon>
        <taxon>Gunneridae</taxon>
        <taxon>Pentapetalae</taxon>
        <taxon>rosids</taxon>
        <taxon>fabids</taxon>
        <taxon>Fabales</taxon>
        <taxon>Fabaceae</taxon>
        <taxon>Papilionoideae</taxon>
        <taxon>50 kb inversion clade</taxon>
        <taxon>NPAAA clade</taxon>
        <taxon>indigoferoid/millettioid clade</taxon>
        <taxon>Phaseoleae</taxon>
        <taxon>Glycine</taxon>
        <taxon>Glycine subgen. Soja</taxon>
    </lineage>
</organism>
<protein>
    <recommendedName>
        <fullName evidence="1">Endonuclease/exonuclease/phosphatase domain-containing protein</fullName>
    </recommendedName>
</protein>
<dbReference type="InterPro" id="IPR036691">
    <property type="entry name" value="Endo/exonu/phosph_ase_sf"/>
</dbReference>
<sequence length="232" mass="27187">MSIISWNYWGLGNLSAVPALRDLVRTYHHDTVFLCETLVHSSRFVDIKNSLGFDFCFLVDCVGQGGGLVLLWTKPFDCNLINFSQNFINVSVHEASSPVWRLTGYYGYLERQRRRESWNLLRYLVADTSLPWCIFADFNDHPTWLLRGFRETIINCNLHDLPMEGHQYTWARRRGKHDFMEDKHVRGLATMNWIYIFPNFKLTNGILAKSDHSPILIYLNNALRKKTQKIQI</sequence>
<dbReference type="GO" id="GO:0003824">
    <property type="term" value="F:catalytic activity"/>
    <property type="evidence" value="ECO:0007669"/>
    <property type="project" value="InterPro"/>
</dbReference>
<feature type="domain" description="Endonuclease/exonuclease/phosphatase" evidence="1">
    <location>
        <begin position="5"/>
        <end position="157"/>
    </location>
</feature>
<evidence type="ECO:0000313" key="2">
    <source>
        <dbReference type="EMBL" id="RZC06103.1"/>
    </source>
</evidence>
<dbReference type="AlphaFoldDB" id="A0A445K5M4"/>
<gene>
    <name evidence="2" type="ORF">D0Y65_013924</name>
</gene>
<dbReference type="Pfam" id="PF03372">
    <property type="entry name" value="Exo_endo_phos"/>
    <property type="match status" value="1"/>
</dbReference>
<evidence type="ECO:0000259" key="1">
    <source>
        <dbReference type="Pfam" id="PF03372"/>
    </source>
</evidence>
<dbReference type="InterPro" id="IPR005135">
    <property type="entry name" value="Endo/exonuclease/phosphatase"/>
</dbReference>
<keyword evidence="3" id="KW-1185">Reference proteome</keyword>
<dbReference type="SUPFAM" id="SSF56219">
    <property type="entry name" value="DNase I-like"/>
    <property type="match status" value="1"/>
</dbReference>
<name>A0A445K5M4_GLYSO</name>
<dbReference type="EMBL" id="QZWG01000006">
    <property type="protein sequence ID" value="RZC06103.1"/>
    <property type="molecule type" value="Genomic_DNA"/>
</dbReference>
<comment type="caution">
    <text evidence="2">The sequence shown here is derived from an EMBL/GenBank/DDBJ whole genome shotgun (WGS) entry which is preliminary data.</text>
</comment>
<reference evidence="2 3" key="1">
    <citation type="submission" date="2018-09" db="EMBL/GenBank/DDBJ databases">
        <title>A high-quality reference genome of wild soybean provides a powerful tool to mine soybean genomes.</title>
        <authorList>
            <person name="Xie M."/>
            <person name="Chung C.Y.L."/>
            <person name="Li M.-W."/>
            <person name="Wong F.-L."/>
            <person name="Chan T.-F."/>
            <person name="Lam H.-M."/>
        </authorList>
    </citation>
    <scope>NUCLEOTIDE SEQUENCE [LARGE SCALE GENOMIC DNA]</scope>
    <source>
        <strain evidence="3">cv. W05</strain>
        <tissue evidence="2">Hypocotyl of etiolated seedlings</tissue>
    </source>
</reference>
<evidence type="ECO:0000313" key="3">
    <source>
        <dbReference type="Proteomes" id="UP000289340"/>
    </source>
</evidence>
<dbReference type="SMR" id="A0A445K5M4"/>
<dbReference type="Gene3D" id="3.60.10.10">
    <property type="entry name" value="Endonuclease/exonuclease/phosphatase"/>
    <property type="match status" value="1"/>
</dbReference>
<dbReference type="PANTHER" id="PTHR35218">
    <property type="entry name" value="RNASE H DOMAIN-CONTAINING PROTEIN"/>
    <property type="match status" value="1"/>
</dbReference>
<dbReference type="PANTHER" id="PTHR35218:SF9">
    <property type="entry name" value="ENDONUCLEASE_EXONUCLEASE_PHOSPHATASE DOMAIN-CONTAINING PROTEIN"/>
    <property type="match status" value="1"/>
</dbReference>
<proteinExistence type="predicted"/>
<accession>A0A445K5M4</accession>